<name>A0A0L0D0C7_PLAFA</name>
<organism evidence="2 3">
    <name type="scientific">Plasmodium falciparum RAJ116</name>
    <dbReference type="NCBI Taxonomy" id="580058"/>
    <lineage>
        <taxon>Eukaryota</taxon>
        <taxon>Sar</taxon>
        <taxon>Alveolata</taxon>
        <taxon>Apicomplexa</taxon>
        <taxon>Aconoidasida</taxon>
        <taxon>Haemosporida</taxon>
        <taxon>Plasmodiidae</taxon>
        <taxon>Plasmodium</taxon>
        <taxon>Plasmodium (Laverania)</taxon>
    </lineage>
</organism>
<reference evidence="3" key="2">
    <citation type="submission" date="2015-07" db="EMBL/GenBank/DDBJ databases">
        <title>The genome sequence of Plasmodium falciparum RAJ116.</title>
        <authorList>
            <consortium name="The Broad Institute Genome Sequencing Platform"/>
            <person name="Volkman S.K."/>
            <person name="Neafsey D.E."/>
            <person name="Dash A.P."/>
            <person name="Chitnis C.E."/>
            <person name="Hartl D.L."/>
            <person name="Young S.K."/>
            <person name="Kodira C.D."/>
            <person name="Zeng Q."/>
            <person name="Koehrsen M."/>
            <person name="Godfrey P."/>
            <person name="Alvarado L."/>
            <person name="Berlin A."/>
            <person name="Borenstein D."/>
            <person name="Chen Z."/>
            <person name="Engels R."/>
            <person name="Freedman E."/>
            <person name="Gellesch M."/>
            <person name="Goldberg J."/>
            <person name="Griggs A."/>
            <person name="Gujja S."/>
            <person name="Heiman D."/>
            <person name="Hepburn T."/>
            <person name="Howarth C."/>
            <person name="Jen D."/>
            <person name="Larson L."/>
            <person name="Lewis B."/>
            <person name="Mehta T."/>
            <person name="Park D."/>
            <person name="Pearson M."/>
            <person name="Roberts A."/>
            <person name="Saif S."/>
            <person name="Shea T."/>
            <person name="Shenoy N."/>
            <person name="Sisk P."/>
            <person name="Stolte C."/>
            <person name="Sykes S."/>
            <person name="Walk T."/>
            <person name="White J."/>
            <person name="Yandava C."/>
            <person name="Wirth D.F."/>
            <person name="Nusbaum C."/>
            <person name="Birren B."/>
        </authorList>
    </citation>
    <scope>NUCLEOTIDE SEQUENCE [LARGE SCALE GENOMIC DNA]</scope>
    <source>
        <strain evidence="3">RAJ116</strain>
    </source>
</reference>
<feature type="compositionally biased region" description="Low complexity" evidence="1">
    <location>
        <begin position="119"/>
        <end position="131"/>
    </location>
</feature>
<dbReference type="AlphaFoldDB" id="A0A0L0D0C7"/>
<evidence type="ECO:0000313" key="3">
    <source>
        <dbReference type="Proteomes" id="UP000054566"/>
    </source>
</evidence>
<feature type="compositionally biased region" description="Low complexity" evidence="1">
    <location>
        <begin position="47"/>
        <end position="57"/>
    </location>
</feature>
<dbReference type="OrthoDB" id="428577at2759"/>
<feature type="region of interest" description="Disordered" evidence="1">
    <location>
        <begin position="8"/>
        <end position="71"/>
    </location>
</feature>
<sequence>MQQVVIKKKQEKKNNLHNENASNKLNENTGNDADHIQNEDNKMSSQNNEIINNNKNDTNVEEKGNVNDDFVNDNFIYYDSNIDDIYDKSDEEKERQLQKGENNKGYVVEPDDDDDDNNNDNNNNDNNNNNNMNSYEERQNTPINASLNIVNNIINNQYDNVNIIENQSDISQPPMPNINFSSLLNSVQNHMANNDINEEQPNDKFEGVPDEVKERYTNWVENSHIFSGQMIKICRNKRPLSNAYVGSNASKDNISYSNFLPFLWKKNMSSLNVEYDLEITDELLNAFDFHVLEFIKKSIKNNEDYKSEKFKYPNLSLCEELFEEMEQNKDN</sequence>
<feature type="compositionally biased region" description="Acidic residues" evidence="1">
    <location>
        <begin position="109"/>
        <end position="118"/>
    </location>
</feature>
<feature type="compositionally biased region" description="Basic and acidic residues" evidence="1">
    <location>
        <begin position="32"/>
        <end position="42"/>
    </location>
</feature>
<reference evidence="3" key="1">
    <citation type="submission" date="2015-07" db="EMBL/GenBank/DDBJ databases">
        <title>Annotation of Plasmodium falciparum RAJ116.</title>
        <authorList>
            <consortium name="The Broad Institute Genome Sequencing Platform"/>
            <person name="Volkman S.K."/>
            <person name="Neafsey D.E."/>
            <person name="Dash A.P."/>
            <person name="Chitnis C.E."/>
            <person name="Hartl D.L."/>
            <person name="Young S.K."/>
            <person name="Zeng Q."/>
            <person name="Koehrsen M."/>
            <person name="Alvarado L."/>
            <person name="Berlin A."/>
            <person name="Borenstein D."/>
            <person name="Chapman S.B."/>
            <person name="Chen Z."/>
            <person name="Engels R."/>
            <person name="Freedman E."/>
            <person name="Gellesch M."/>
            <person name="Goldberg J."/>
            <person name="Griggs A."/>
            <person name="Gujja S."/>
            <person name="Heilman E.R."/>
            <person name="Heiman D.I."/>
            <person name="Howarth C."/>
            <person name="Jen D."/>
            <person name="Larson L."/>
            <person name="Mehta T."/>
            <person name="Neiman D."/>
            <person name="Park D."/>
            <person name="Pearson M."/>
            <person name="Roberts A."/>
            <person name="Saif S."/>
            <person name="Shea T."/>
            <person name="Shenoy N."/>
            <person name="Sisk P."/>
            <person name="Stolte C."/>
            <person name="Sykes S."/>
            <person name="Walk T."/>
            <person name="White J."/>
            <person name="Yandava C."/>
            <person name="Haas B."/>
            <person name="Henn M.R."/>
            <person name="Nusbaum C."/>
            <person name="Birren B."/>
        </authorList>
    </citation>
    <scope>NUCLEOTIDE SEQUENCE [LARGE SCALE GENOMIC DNA]</scope>
    <source>
        <strain evidence="3">RAJ116</strain>
    </source>
</reference>
<dbReference type="EMBL" id="GG664811">
    <property type="protein sequence ID" value="KNC37998.1"/>
    <property type="molecule type" value="Genomic_DNA"/>
</dbReference>
<feature type="compositionally biased region" description="Polar residues" evidence="1">
    <location>
        <begin position="21"/>
        <end position="31"/>
    </location>
</feature>
<proteinExistence type="predicted"/>
<feature type="compositionally biased region" description="Basic and acidic residues" evidence="1">
    <location>
        <begin position="91"/>
        <end position="102"/>
    </location>
</feature>
<protein>
    <submittedName>
        <fullName evidence="2">Uncharacterized protein</fullName>
    </submittedName>
</protein>
<dbReference type="Proteomes" id="UP000054566">
    <property type="component" value="Unassembled WGS sequence"/>
</dbReference>
<feature type="region of interest" description="Disordered" evidence="1">
    <location>
        <begin position="91"/>
        <end position="136"/>
    </location>
</feature>
<accession>A0A0L0D0C7</accession>
<evidence type="ECO:0000256" key="1">
    <source>
        <dbReference type="SAM" id="MobiDB-lite"/>
    </source>
</evidence>
<gene>
    <name evidence="2" type="ORF">PFLG_02980</name>
</gene>
<evidence type="ECO:0000313" key="2">
    <source>
        <dbReference type="EMBL" id="KNC37998.1"/>
    </source>
</evidence>